<dbReference type="GO" id="GO:0051028">
    <property type="term" value="P:mRNA transport"/>
    <property type="evidence" value="ECO:0007669"/>
    <property type="project" value="UniProtKB-KW"/>
</dbReference>
<dbReference type="GO" id="GO:0017056">
    <property type="term" value="F:structural constituent of nuclear pore"/>
    <property type="evidence" value="ECO:0007669"/>
    <property type="project" value="InterPro"/>
</dbReference>
<comment type="subcellular location">
    <subcellularLocation>
        <location evidence="1">Nucleus</location>
        <location evidence="1">Nuclear pore complex</location>
    </subcellularLocation>
</comment>
<dbReference type="PANTHER" id="PTHR13437:SF2">
    <property type="entry name" value="NUCLEOPORIN P58_P45"/>
    <property type="match status" value="1"/>
</dbReference>
<evidence type="ECO:0000256" key="6">
    <source>
        <dbReference type="ARBA" id="ARBA00023132"/>
    </source>
</evidence>
<evidence type="ECO:0000256" key="8">
    <source>
        <dbReference type="SAM" id="MobiDB-lite"/>
    </source>
</evidence>
<dbReference type="OrthoDB" id="2538017at2759"/>
<evidence type="ECO:0000256" key="4">
    <source>
        <dbReference type="ARBA" id="ARBA00022927"/>
    </source>
</evidence>
<dbReference type="EMBL" id="JABFUD020000016">
    <property type="protein sequence ID" value="KAI5067884.1"/>
    <property type="molecule type" value="Genomic_DNA"/>
</dbReference>
<proteinExistence type="predicted"/>
<name>A0A9D4ZAK0_ADICA</name>
<gene>
    <name evidence="9" type="ORF">GOP47_0016229</name>
</gene>
<keyword evidence="10" id="KW-1185">Reference proteome</keyword>
<dbReference type="GO" id="GO:0015031">
    <property type="term" value="P:protein transport"/>
    <property type="evidence" value="ECO:0007669"/>
    <property type="project" value="UniProtKB-KW"/>
</dbReference>
<protein>
    <submittedName>
        <fullName evidence="9">Uncharacterized protein</fullName>
    </submittedName>
</protein>
<feature type="compositionally biased region" description="Low complexity" evidence="8">
    <location>
        <begin position="487"/>
        <end position="498"/>
    </location>
</feature>
<evidence type="ECO:0000256" key="5">
    <source>
        <dbReference type="ARBA" id="ARBA00023010"/>
    </source>
</evidence>
<accession>A0A9D4ZAK0</accession>
<evidence type="ECO:0000313" key="10">
    <source>
        <dbReference type="Proteomes" id="UP000886520"/>
    </source>
</evidence>
<evidence type="ECO:0000256" key="1">
    <source>
        <dbReference type="ARBA" id="ARBA00004567"/>
    </source>
</evidence>
<dbReference type="AlphaFoldDB" id="A0A9D4ZAK0"/>
<evidence type="ECO:0000256" key="3">
    <source>
        <dbReference type="ARBA" id="ARBA00022816"/>
    </source>
</evidence>
<evidence type="ECO:0000256" key="2">
    <source>
        <dbReference type="ARBA" id="ARBA00022448"/>
    </source>
</evidence>
<dbReference type="GO" id="GO:0005643">
    <property type="term" value="C:nuclear pore"/>
    <property type="evidence" value="ECO:0007669"/>
    <property type="project" value="UniProtKB-SubCell"/>
</dbReference>
<comment type="caution">
    <text evidence="9">The sequence shown here is derived from an EMBL/GenBank/DDBJ whole genome shotgun (WGS) entry which is preliminary data.</text>
</comment>
<dbReference type="Proteomes" id="UP000886520">
    <property type="component" value="Chromosome 16"/>
</dbReference>
<reference evidence="9" key="1">
    <citation type="submission" date="2021-01" db="EMBL/GenBank/DDBJ databases">
        <title>Adiantum capillus-veneris genome.</title>
        <authorList>
            <person name="Fang Y."/>
            <person name="Liao Q."/>
        </authorList>
    </citation>
    <scope>NUCLEOTIDE SEQUENCE</scope>
    <source>
        <strain evidence="9">H3</strain>
        <tissue evidence="9">Leaf</tissue>
    </source>
</reference>
<keyword evidence="3" id="KW-0509">mRNA transport</keyword>
<organism evidence="9 10">
    <name type="scientific">Adiantum capillus-veneris</name>
    <name type="common">Maidenhair fern</name>
    <dbReference type="NCBI Taxonomy" id="13818"/>
    <lineage>
        <taxon>Eukaryota</taxon>
        <taxon>Viridiplantae</taxon>
        <taxon>Streptophyta</taxon>
        <taxon>Embryophyta</taxon>
        <taxon>Tracheophyta</taxon>
        <taxon>Polypodiopsida</taxon>
        <taxon>Polypodiidae</taxon>
        <taxon>Polypodiales</taxon>
        <taxon>Pteridineae</taxon>
        <taxon>Pteridaceae</taxon>
        <taxon>Vittarioideae</taxon>
        <taxon>Adiantum</taxon>
    </lineage>
</organism>
<sequence length="507" mass="54094">MSSSPFLSTSQQASPSFLLTPQQHQHPQHQQQQHVHLLTKDKVPVTYHTKWADLHPDSQNFILQVEARILEYRDESRRLDECDRLFDFLALNEGFEVDATRISQELGGISTAMERDKVLLQELLKTAKDLMRNAEVAVRSFVLLRSRFSRAVGTGLTSSNLSTNSTFAPSVGSGAQGFTQAVSPTLPVLEFYSGVPIKPSAFLLHTASRFEHQLQEYRQWVEELERLLFADNDENAMDSTHHSVLQSLPLVLTNIHDFFIHVAAKVETLHQHIWSRRTIYLANQRKKGDDNNPFLEADRREVAKREAASKRVHPTLLASMASQLSTQLGGLISNPTSWSTPSSGSSSSASMLFSGSSSFPAFNTAGGLTSTNVSAFSSPSSSLFVSSSAPSASICGALGTSTSASLFGSGISSSIFGSGPAAATAPSALPAFSGVSASSSSGNLVGGTPMPSSGLFGASAVTLGLQTPGSAFGNPAQPLGTAAPAFGIGTTQGTTTTKAKSRTTRRK</sequence>
<dbReference type="InterPro" id="IPR024882">
    <property type="entry name" value="NUP58/p45/49"/>
</dbReference>
<dbReference type="Gene3D" id="6.10.140.1350">
    <property type="match status" value="1"/>
</dbReference>
<dbReference type="Pfam" id="PF15967">
    <property type="entry name" value="Nucleoporin_FG2"/>
    <property type="match status" value="1"/>
</dbReference>
<dbReference type="PANTHER" id="PTHR13437">
    <property type="entry name" value="NUCLEOPORIN P58/P45 NUCLEOPORIN-LIKE PROTEIN 1"/>
    <property type="match status" value="1"/>
</dbReference>
<evidence type="ECO:0000313" key="9">
    <source>
        <dbReference type="EMBL" id="KAI5067884.1"/>
    </source>
</evidence>
<keyword evidence="7" id="KW-0539">Nucleus</keyword>
<dbReference type="GO" id="GO:0008139">
    <property type="term" value="F:nuclear localization sequence binding"/>
    <property type="evidence" value="ECO:0007669"/>
    <property type="project" value="InterPro"/>
</dbReference>
<keyword evidence="4" id="KW-0653">Protein transport</keyword>
<feature type="region of interest" description="Disordered" evidence="8">
    <location>
        <begin position="482"/>
        <end position="507"/>
    </location>
</feature>
<keyword evidence="2" id="KW-0813">Transport</keyword>
<keyword evidence="5" id="KW-0811">Translocation</keyword>
<evidence type="ECO:0000256" key="7">
    <source>
        <dbReference type="ARBA" id="ARBA00023242"/>
    </source>
</evidence>
<keyword evidence="6" id="KW-0906">Nuclear pore complex</keyword>